<evidence type="ECO:0000313" key="1">
    <source>
        <dbReference type="EMBL" id="PTM33354.1"/>
    </source>
</evidence>
<gene>
    <name evidence="1" type="ORF">DA103_23460</name>
</gene>
<reference evidence="1 2" key="1">
    <citation type="submission" date="2018-04" db="EMBL/GenBank/DDBJ databases">
        <title>Genome sequencing reveals highly heavy metal resistance and biotechnology application of the novel Enterobacter cloacae amazonensis isolated from wastewater river in Manaus - Amazonas.</title>
        <authorList>
            <person name="Astolfi M.C.T."/>
            <person name="Carvalho E.B.D.S."/>
            <person name="Lacerda L.B."/>
            <person name="Pinto M.V."/>
            <person name="Nogueira V.B."/>
            <person name="Barros A.M."/>
            <person name="Astolfi-Filho S."/>
        </authorList>
    </citation>
    <scope>NUCLEOTIDE SEQUENCE [LARGE SCALE GENOMIC DNA]</scope>
    <source>
        <strain evidence="2">amazonensis</strain>
    </source>
</reference>
<sequence length="162" mass="18275">MQLNTRQVRIFTLANLLGTGKPVPAADIITSLECSEPTLTRALKALREDYSAEIKYSKASHSYQMITPGNLDKKTLRRMSDDLAKNAELKSTESGGRVILDKDKKTAVSLSLRMKILRKIDRLADMEGLSRSEAVEKITERVIDELLKESRENEKIRKNESP</sequence>
<dbReference type="EMBL" id="PZPP01000026">
    <property type="protein sequence ID" value="PTM33354.1"/>
    <property type="molecule type" value="Genomic_DNA"/>
</dbReference>
<dbReference type="AlphaFoldDB" id="A0A2T4XTU3"/>
<protein>
    <submittedName>
        <fullName evidence="1">Tellurium resistance protein TerW</fullName>
    </submittedName>
</protein>
<accession>A0A2T4XTU3</accession>
<dbReference type="PIRSF" id="PIRSF030837">
    <property type="entry name" value="TerW"/>
    <property type="match status" value="1"/>
</dbReference>
<dbReference type="RefSeq" id="WP_045295136.1">
    <property type="nucleotide sequence ID" value="NZ_JACGCB010000011.1"/>
</dbReference>
<dbReference type="OrthoDB" id="6447072at2"/>
<name>A0A2T4XTU3_ENTCL</name>
<comment type="caution">
    <text evidence="1">The sequence shown here is derived from an EMBL/GenBank/DDBJ whole genome shotgun (WGS) entry which is preliminary data.</text>
</comment>
<evidence type="ECO:0000313" key="2">
    <source>
        <dbReference type="Proteomes" id="UP000241614"/>
    </source>
</evidence>
<proteinExistence type="predicted"/>
<dbReference type="InterPro" id="IPR011233">
    <property type="entry name" value="TerW"/>
</dbReference>
<dbReference type="Proteomes" id="UP000241614">
    <property type="component" value="Unassembled WGS sequence"/>
</dbReference>
<organism evidence="1 2">
    <name type="scientific">Enterobacter cloacae</name>
    <dbReference type="NCBI Taxonomy" id="550"/>
    <lineage>
        <taxon>Bacteria</taxon>
        <taxon>Pseudomonadati</taxon>
        <taxon>Pseudomonadota</taxon>
        <taxon>Gammaproteobacteria</taxon>
        <taxon>Enterobacterales</taxon>
        <taxon>Enterobacteriaceae</taxon>
        <taxon>Enterobacter</taxon>
        <taxon>Enterobacter cloacae complex</taxon>
    </lineage>
</organism>